<accession>A0AA86GLG6</accession>
<dbReference type="Gene3D" id="3.30.360.10">
    <property type="entry name" value="Dihydrodipicolinate Reductase, domain 2"/>
    <property type="match status" value="1"/>
</dbReference>
<gene>
    <name evidence="3" type="primary">lys1.2</name>
    <name evidence="3" type="ORF">SGRAN_1982</name>
</gene>
<dbReference type="Pfam" id="PF16653">
    <property type="entry name" value="Sacchrp_dh_C"/>
    <property type="match status" value="1"/>
</dbReference>
<dbReference type="Pfam" id="PF03435">
    <property type="entry name" value="Sacchrp_dh_NADP"/>
    <property type="match status" value="1"/>
</dbReference>
<dbReference type="PANTHER" id="PTHR43796:SF2">
    <property type="entry name" value="CARBOXYNORSPERMIDINE SYNTHASE"/>
    <property type="match status" value="1"/>
</dbReference>
<keyword evidence="4" id="KW-1185">Reference proteome</keyword>
<feature type="domain" description="Saccharopine dehydrogenase NADP binding" evidence="1">
    <location>
        <begin position="4"/>
        <end position="137"/>
    </location>
</feature>
<name>A0AA86GLG6_9SPHN</name>
<dbReference type="AlphaFoldDB" id="A0AA86GLG6"/>
<feature type="domain" description="Saccharopine dehydrogenase-like C-terminal" evidence="2">
    <location>
        <begin position="141"/>
        <end position="389"/>
    </location>
</feature>
<dbReference type="InterPro" id="IPR032095">
    <property type="entry name" value="Sacchrp_dh-like_C"/>
</dbReference>
<dbReference type="RefSeq" id="WP_067183169.1">
    <property type="nucleotide sequence ID" value="NZ_CP012199.1"/>
</dbReference>
<dbReference type="GO" id="GO:0004754">
    <property type="term" value="F:saccharopine dehydrogenase (NAD+, L-lysine-forming) activity"/>
    <property type="evidence" value="ECO:0007669"/>
    <property type="project" value="UniProtKB-EC"/>
</dbReference>
<keyword evidence="3" id="KW-0560">Oxidoreductase</keyword>
<evidence type="ECO:0000259" key="2">
    <source>
        <dbReference type="Pfam" id="PF16653"/>
    </source>
</evidence>
<organism evidence="3 4">
    <name type="scientific">Sphingopyxis granuli</name>
    <dbReference type="NCBI Taxonomy" id="267128"/>
    <lineage>
        <taxon>Bacteria</taxon>
        <taxon>Pseudomonadati</taxon>
        <taxon>Pseudomonadota</taxon>
        <taxon>Alphaproteobacteria</taxon>
        <taxon>Sphingomonadales</taxon>
        <taxon>Sphingomonadaceae</taxon>
        <taxon>Sphingopyxis</taxon>
    </lineage>
</organism>
<dbReference type="SUPFAM" id="SSF51735">
    <property type="entry name" value="NAD(P)-binding Rossmann-fold domains"/>
    <property type="match status" value="1"/>
</dbReference>
<sequence length="402" mass="44729">MSKVLVIGAGGVGSVAVHKMAMNADIFPSITLASRRQFKCDAIAESVKARTGVTIATAEVDADDIDATAALIRQVGATHVVNLALPYQDLTIMEACLKTGAHYLDTANYEPRDEAKFEYHWQWAYQDRFKDAGLMALLGSGFDPGVTSVFTTWLKKHHFERIDTLDILDCNGGDHGQHFATNFNPEINIREVTAVARHWENGDWVETPPMSVKQNFDFEGVGPKTMYLMYHEEIESLKTHLPEIGRIRFWMTFGDAYIQHLTVLQNVGMTRIDPVIYEGREIVPLQFLKAVLPEPSSLGETTKGKTNIGVIATGLGRDGKEKTLYLYNICDHEDAYAETGNQAVSYTTGVPAMIGTAMMVTGTWSGKGVFNMEQMDPDPFMDMLNRHGLPWQVKELDAPLEF</sequence>
<dbReference type="KEGG" id="sgi:SGRAN_1982"/>
<dbReference type="EMBL" id="CP012199">
    <property type="protein sequence ID" value="AMG74359.1"/>
    <property type="molecule type" value="Genomic_DNA"/>
</dbReference>
<dbReference type="EC" id="1.5.1.7" evidence="3"/>
<protein>
    <submittedName>
        <fullName evidence="3">Saccharopine dehydrogenase</fullName>
        <ecNumber evidence="3">1.5.1.7</ecNumber>
    </submittedName>
</protein>
<reference evidence="3 4" key="1">
    <citation type="journal article" date="2016" name="BMC Genomics">
        <title>Genomic analysis of the nitrate-respiring Sphingopyxis granuli (formerly Sphingomonas macrogoltabida) strain TFA.</title>
        <authorList>
            <person name="Garcia-Romero I."/>
            <person name="Perez-Pulido A.J."/>
            <person name="Gonzalez-Flores Y.E."/>
            <person name="Reyes-Ramirez F."/>
            <person name="Santero E."/>
            <person name="Floriano B."/>
        </authorList>
    </citation>
    <scope>NUCLEOTIDE SEQUENCE [LARGE SCALE GENOMIC DNA]</scope>
    <source>
        <strain evidence="3 4">TFA</strain>
    </source>
</reference>
<dbReference type="PANTHER" id="PTHR43796">
    <property type="entry name" value="CARBOXYNORSPERMIDINE SYNTHASE"/>
    <property type="match status" value="1"/>
</dbReference>
<evidence type="ECO:0000313" key="3">
    <source>
        <dbReference type="EMBL" id="AMG74359.1"/>
    </source>
</evidence>
<dbReference type="InterPro" id="IPR005097">
    <property type="entry name" value="Sacchrp_dh_NADP-bd"/>
</dbReference>
<dbReference type="InterPro" id="IPR036291">
    <property type="entry name" value="NAD(P)-bd_dom_sf"/>
</dbReference>
<proteinExistence type="predicted"/>
<dbReference type="Gene3D" id="3.40.50.720">
    <property type="entry name" value="NAD(P)-binding Rossmann-like Domain"/>
    <property type="match status" value="1"/>
</dbReference>
<dbReference type="Proteomes" id="UP000058599">
    <property type="component" value="Chromosome"/>
</dbReference>
<evidence type="ECO:0000313" key="4">
    <source>
        <dbReference type="Proteomes" id="UP000058599"/>
    </source>
</evidence>
<evidence type="ECO:0000259" key="1">
    <source>
        <dbReference type="Pfam" id="PF03435"/>
    </source>
</evidence>